<comment type="caution">
    <text evidence="4">The sequence shown here is derived from an EMBL/GenBank/DDBJ whole genome shotgun (WGS) entry which is preliminary data.</text>
</comment>
<keyword evidence="1" id="KW-0547">Nucleotide-binding</keyword>
<dbReference type="SUPFAM" id="SSF52540">
    <property type="entry name" value="P-loop containing nucleoside triphosphate hydrolases"/>
    <property type="match status" value="1"/>
</dbReference>
<dbReference type="GO" id="GO:0005524">
    <property type="term" value="F:ATP binding"/>
    <property type="evidence" value="ECO:0007669"/>
    <property type="project" value="UniProtKB-KW"/>
</dbReference>
<evidence type="ECO:0000256" key="3">
    <source>
        <dbReference type="ARBA" id="ARBA00025768"/>
    </source>
</evidence>
<dbReference type="EMBL" id="SPLM01000073">
    <property type="protein sequence ID" value="TMW62601.1"/>
    <property type="molecule type" value="Genomic_DNA"/>
</dbReference>
<reference evidence="4" key="1">
    <citation type="submission" date="2019-03" db="EMBL/GenBank/DDBJ databases">
        <title>Long read genome sequence of the mycoparasitic Pythium oligandrum ATCC 38472 isolated from sugarbeet rhizosphere.</title>
        <authorList>
            <person name="Gaulin E."/>
        </authorList>
    </citation>
    <scope>NUCLEOTIDE SEQUENCE</scope>
    <source>
        <strain evidence="4">ATCC 38472_TT</strain>
    </source>
</reference>
<organism evidence="4 5">
    <name type="scientific">Pythium oligandrum</name>
    <name type="common">Mycoparasitic fungus</name>
    <dbReference type="NCBI Taxonomy" id="41045"/>
    <lineage>
        <taxon>Eukaryota</taxon>
        <taxon>Sar</taxon>
        <taxon>Stramenopiles</taxon>
        <taxon>Oomycota</taxon>
        <taxon>Peronosporomycetes</taxon>
        <taxon>Pythiales</taxon>
        <taxon>Pythiaceae</taxon>
        <taxon>Pythium</taxon>
    </lineage>
</organism>
<protein>
    <recommendedName>
        <fullName evidence="6">KTI12-like protein</fullName>
    </recommendedName>
</protein>
<dbReference type="InterPro" id="IPR013641">
    <property type="entry name" value="KTI12/PSTK"/>
</dbReference>
<dbReference type="Gene3D" id="3.40.50.300">
    <property type="entry name" value="P-loop containing nucleotide triphosphate hydrolases"/>
    <property type="match status" value="1"/>
</dbReference>
<dbReference type="AlphaFoldDB" id="A0A8K1CFN2"/>
<evidence type="ECO:0000313" key="4">
    <source>
        <dbReference type="EMBL" id="TMW62601.1"/>
    </source>
</evidence>
<proteinExistence type="inferred from homology"/>
<dbReference type="OrthoDB" id="9972657at2759"/>
<evidence type="ECO:0000256" key="1">
    <source>
        <dbReference type="ARBA" id="ARBA00022741"/>
    </source>
</evidence>
<evidence type="ECO:0000313" key="5">
    <source>
        <dbReference type="Proteomes" id="UP000794436"/>
    </source>
</evidence>
<comment type="similarity">
    <text evidence="3">Belongs to the KTI12 family.</text>
</comment>
<name>A0A8K1CFN2_PYTOL</name>
<keyword evidence="2" id="KW-0067">ATP-binding</keyword>
<dbReference type="PANTHER" id="PTHR12435">
    <property type="match status" value="1"/>
</dbReference>
<accession>A0A8K1CFN2</accession>
<dbReference type="Proteomes" id="UP000794436">
    <property type="component" value="Unassembled WGS sequence"/>
</dbReference>
<dbReference type="InterPro" id="IPR027417">
    <property type="entry name" value="P-loop_NTPase"/>
</dbReference>
<keyword evidence="5" id="KW-1185">Reference proteome</keyword>
<evidence type="ECO:0000256" key="2">
    <source>
        <dbReference type="ARBA" id="ARBA00022840"/>
    </source>
</evidence>
<dbReference type="Pfam" id="PF08433">
    <property type="entry name" value="KTI12"/>
    <property type="match status" value="1"/>
</dbReference>
<evidence type="ECO:0008006" key="6">
    <source>
        <dbReference type="Google" id="ProtNLM"/>
    </source>
</evidence>
<sequence length="275" mass="30545">MPLVVVCGLPAAGKSFVATQLVDYLKQYVQEDVVYITEATVNVNRLEGYKNGHIEKMSRGALRAGVEQALNSKSIVVLDALNYIKGSRYEFYCKARAESTTYCVVYVDTPLELALERNASQEAQYDPELIKSIASRFEVPIEKNRWDSPLFHLTPEAIAKDGLMLDKIAEAVQFGKAMKAGLATQSAPVVETSFIQELEQVTTLIVDALIAHQRDGGVADALKVPKASIELRLNRNMPTSEARRHRRQFIKISQLHPCAVAAIGDLFVEYMNKQA</sequence>
<gene>
    <name evidence="4" type="ORF">Poli38472_005219</name>
</gene>